<feature type="DNA-binding region" description="H-T-H motif" evidence="4">
    <location>
        <begin position="41"/>
        <end position="60"/>
    </location>
</feature>
<dbReference type="SUPFAM" id="SSF46689">
    <property type="entry name" value="Homeodomain-like"/>
    <property type="match status" value="1"/>
</dbReference>
<keyword evidence="8" id="KW-1185">Reference proteome</keyword>
<keyword evidence="1" id="KW-0805">Transcription regulation</keyword>
<evidence type="ECO:0000256" key="4">
    <source>
        <dbReference type="PROSITE-ProRule" id="PRU00335"/>
    </source>
</evidence>
<dbReference type="InterPro" id="IPR050109">
    <property type="entry name" value="HTH-type_TetR-like_transc_reg"/>
</dbReference>
<feature type="domain" description="HTH tetR-type" evidence="6">
    <location>
        <begin position="18"/>
        <end position="78"/>
    </location>
</feature>
<dbReference type="PRINTS" id="PR00455">
    <property type="entry name" value="HTHTETR"/>
</dbReference>
<dbReference type="Gene3D" id="1.10.10.60">
    <property type="entry name" value="Homeodomain-like"/>
    <property type="match status" value="1"/>
</dbReference>
<dbReference type="EMBL" id="AP023343">
    <property type="protein sequence ID" value="BCI86764.1"/>
    <property type="molecule type" value="Genomic_DNA"/>
</dbReference>
<dbReference type="Pfam" id="PF00440">
    <property type="entry name" value="TetR_N"/>
    <property type="match status" value="1"/>
</dbReference>
<dbReference type="SUPFAM" id="SSF48498">
    <property type="entry name" value="Tetracyclin repressor-like, C-terminal domain"/>
    <property type="match status" value="1"/>
</dbReference>
<name>A0A7G1I8I7_MYCKA</name>
<evidence type="ECO:0000256" key="3">
    <source>
        <dbReference type="ARBA" id="ARBA00023163"/>
    </source>
</evidence>
<dbReference type="PROSITE" id="PS50977">
    <property type="entry name" value="HTH_TETR_2"/>
    <property type="match status" value="1"/>
</dbReference>
<reference evidence="7 8" key="1">
    <citation type="submission" date="2020-07" db="EMBL/GenBank/DDBJ databases">
        <title>Mycobacterium kansasii (former subtype) with zoonotic potential isolated from diseased indoor pet cat, Japan.</title>
        <authorList>
            <person name="Fukano H."/>
            <person name="Terazono T."/>
            <person name="Hoshino Y."/>
        </authorList>
    </citation>
    <scope>NUCLEOTIDE SEQUENCE [LARGE SCALE GENOMIC DNA]</scope>
    <source>
        <strain evidence="7 8">Kuro-I</strain>
    </source>
</reference>
<keyword evidence="2 4" id="KW-0238">DNA-binding</keyword>
<dbReference type="InterPro" id="IPR036271">
    <property type="entry name" value="Tet_transcr_reg_TetR-rel_C_sf"/>
</dbReference>
<dbReference type="InterPro" id="IPR011075">
    <property type="entry name" value="TetR_C"/>
</dbReference>
<evidence type="ECO:0000313" key="8">
    <source>
        <dbReference type="Proteomes" id="UP000516380"/>
    </source>
</evidence>
<evidence type="ECO:0000259" key="6">
    <source>
        <dbReference type="PROSITE" id="PS50977"/>
    </source>
</evidence>
<organism evidence="7 8">
    <name type="scientific">Mycobacterium kansasii</name>
    <dbReference type="NCBI Taxonomy" id="1768"/>
    <lineage>
        <taxon>Bacteria</taxon>
        <taxon>Bacillati</taxon>
        <taxon>Actinomycetota</taxon>
        <taxon>Actinomycetes</taxon>
        <taxon>Mycobacteriales</taxon>
        <taxon>Mycobacteriaceae</taxon>
        <taxon>Mycobacterium</taxon>
    </lineage>
</organism>
<dbReference type="GO" id="GO:0003700">
    <property type="term" value="F:DNA-binding transcription factor activity"/>
    <property type="evidence" value="ECO:0007669"/>
    <property type="project" value="TreeGrafter"/>
</dbReference>
<dbReference type="GO" id="GO:0000976">
    <property type="term" value="F:transcription cis-regulatory region binding"/>
    <property type="evidence" value="ECO:0007669"/>
    <property type="project" value="TreeGrafter"/>
</dbReference>
<dbReference type="PROSITE" id="PS01081">
    <property type="entry name" value="HTH_TETR_1"/>
    <property type="match status" value="1"/>
</dbReference>
<accession>A0A7G1I8I7</accession>
<dbReference type="Pfam" id="PF16859">
    <property type="entry name" value="TetR_C_11"/>
    <property type="match status" value="1"/>
</dbReference>
<gene>
    <name evidence="7" type="ORF">NIIDMKKI_19700</name>
</gene>
<dbReference type="Proteomes" id="UP000516380">
    <property type="component" value="Chromosome"/>
</dbReference>
<protein>
    <recommendedName>
        <fullName evidence="6">HTH tetR-type domain-containing protein</fullName>
    </recommendedName>
</protein>
<dbReference type="PANTHER" id="PTHR30055">
    <property type="entry name" value="HTH-TYPE TRANSCRIPTIONAL REGULATOR RUTR"/>
    <property type="match status" value="1"/>
</dbReference>
<evidence type="ECO:0000313" key="7">
    <source>
        <dbReference type="EMBL" id="BCI86764.1"/>
    </source>
</evidence>
<feature type="region of interest" description="Disordered" evidence="5">
    <location>
        <begin position="179"/>
        <end position="223"/>
    </location>
</feature>
<dbReference type="InterPro" id="IPR023772">
    <property type="entry name" value="DNA-bd_HTH_TetR-type_CS"/>
</dbReference>
<sequence length="239" mass="26329">MGAVTQIADRSSQSSSWSPREAELLAVTLQLLQQHGYDRLTVDAVAATARASKATVYRRWPSKAELVLAAFVEGIRQVVVPPDTGTLRGDLLQLGELVCEQARQHTSTIRAVLVEVARNPALNDVMQHQFVDQRKALMHHIVQQAVDRGEIDGAAIDDELWDVLPGYLMFRFIVPSRPPPGAQCKPSSTTSSFRASPDPRSDDRTGRRRSRAGQPRVTTALRSPVRYRTVKAVDSLLAA</sequence>
<dbReference type="InterPro" id="IPR009057">
    <property type="entry name" value="Homeodomain-like_sf"/>
</dbReference>
<dbReference type="AlphaFoldDB" id="A0A7G1I8I7"/>
<feature type="compositionally biased region" description="Polar residues" evidence="5">
    <location>
        <begin position="185"/>
        <end position="194"/>
    </location>
</feature>
<evidence type="ECO:0000256" key="2">
    <source>
        <dbReference type="ARBA" id="ARBA00023125"/>
    </source>
</evidence>
<evidence type="ECO:0000256" key="5">
    <source>
        <dbReference type="SAM" id="MobiDB-lite"/>
    </source>
</evidence>
<proteinExistence type="predicted"/>
<dbReference type="InterPro" id="IPR001647">
    <property type="entry name" value="HTH_TetR"/>
</dbReference>
<dbReference type="PANTHER" id="PTHR30055:SF149">
    <property type="entry name" value="TETR-FAMILY TRANSCRIPTIONAL REGULATOR"/>
    <property type="match status" value="1"/>
</dbReference>
<dbReference type="Gene3D" id="1.10.357.10">
    <property type="entry name" value="Tetracycline Repressor, domain 2"/>
    <property type="match status" value="1"/>
</dbReference>
<evidence type="ECO:0000256" key="1">
    <source>
        <dbReference type="ARBA" id="ARBA00023015"/>
    </source>
</evidence>
<keyword evidence="3" id="KW-0804">Transcription</keyword>